<accession>A0A836C1T4</accession>
<reference evidence="2" key="1">
    <citation type="journal article" date="2020" name="bioRxiv">
        <title>Comparative genomics of Chlamydomonas.</title>
        <authorList>
            <person name="Craig R.J."/>
            <person name="Hasan A.R."/>
            <person name="Ness R.W."/>
            <person name="Keightley P.D."/>
        </authorList>
    </citation>
    <scope>NUCLEOTIDE SEQUENCE</scope>
    <source>
        <strain evidence="2">CCAP 11/70</strain>
    </source>
</reference>
<evidence type="ECO:0000256" key="1">
    <source>
        <dbReference type="SAM" id="MobiDB-lite"/>
    </source>
</evidence>
<evidence type="ECO:0000313" key="2">
    <source>
        <dbReference type="EMBL" id="KAG2495864.1"/>
    </source>
</evidence>
<protein>
    <submittedName>
        <fullName evidence="2">Uncharacterized protein</fullName>
    </submittedName>
</protein>
<proteinExistence type="predicted"/>
<comment type="caution">
    <text evidence="2">The sequence shown here is derived from an EMBL/GenBank/DDBJ whole genome shotgun (WGS) entry which is preliminary data.</text>
</comment>
<evidence type="ECO:0000313" key="3">
    <source>
        <dbReference type="Proteomes" id="UP000612055"/>
    </source>
</evidence>
<feature type="compositionally biased region" description="Low complexity" evidence="1">
    <location>
        <begin position="109"/>
        <end position="118"/>
    </location>
</feature>
<feature type="region of interest" description="Disordered" evidence="1">
    <location>
        <begin position="98"/>
        <end position="118"/>
    </location>
</feature>
<sequence>MAPGQRTLAGAEAEALRVLKAMGKATKPAAGGVLPAGYSVAKGAYSALGGRSSQKSRRDKGLPAFLPKGSTAAALLAMSPAQRDKVFAAEKQRLAALRAAGASQRRTSAPGKAGTGKAAAGKAAPAVAQPTATFSCVKQTASGSWRTSLTYTTPAGERKRDSPGTFETAEDAARHVDNRRAALHNEGTSASGAAVLTGARCRPMGPVAVLRLLNFPAEWTVSKDGKLERKD</sequence>
<gene>
    <name evidence="2" type="ORF">HYH03_006102</name>
</gene>
<dbReference type="AlphaFoldDB" id="A0A836C1T4"/>
<dbReference type="EMBL" id="JAEHOE010000022">
    <property type="protein sequence ID" value="KAG2495864.1"/>
    <property type="molecule type" value="Genomic_DNA"/>
</dbReference>
<keyword evidence="3" id="KW-1185">Reference proteome</keyword>
<dbReference type="Proteomes" id="UP000612055">
    <property type="component" value="Unassembled WGS sequence"/>
</dbReference>
<name>A0A836C1T4_9CHLO</name>
<organism evidence="2 3">
    <name type="scientific">Edaphochlamys debaryana</name>
    <dbReference type="NCBI Taxonomy" id="47281"/>
    <lineage>
        <taxon>Eukaryota</taxon>
        <taxon>Viridiplantae</taxon>
        <taxon>Chlorophyta</taxon>
        <taxon>core chlorophytes</taxon>
        <taxon>Chlorophyceae</taxon>
        <taxon>CS clade</taxon>
        <taxon>Chlamydomonadales</taxon>
        <taxon>Chlamydomonadales incertae sedis</taxon>
        <taxon>Edaphochlamys</taxon>
    </lineage>
</organism>